<organism evidence="8 9">
    <name type="scientific">Candidatus Colwellbacteria bacterium CG10_big_fil_rev_8_21_14_0_10_41_28</name>
    <dbReference type="NCBI Taxonomy" id="1974539"/>
    <lineage>
        <taxon>Bacteria</taxon>
        <taxon>Candidatus Colwelliibacteriota</taxon>
    </lineage>
</organism>
<evidence type="ECO:0000256" key="4">
    <source>
        <dbReference type="ARBA" id="ARBA00022980"/>
    </source>
</evidence>
<dbReference type="EMBL" id="PFAG01000014">
    <property type="protein sequence ID" value="PIR98460.1"/>
    <property type="molecule type" value="Genomic_DNA"/>
</dbReference>
<evidence type="ECO:0000256" key="3">
    <source>
        <dbReference type="ARBA" id="ARBA00022884"/>
    </source>
</evidence>
<dbReference type="AlphaFoldDB" id="A0A2H0VJF7"/>
<dbReference type="CDD" id="cd00432">
    <property type="entry name" value="Ribosomal_L18_L5e"/>
    <property type="match status" value="1"/>
</dbReference>
<gene>
    <name evidence="7" type="primary">rplR</name>
    <name evidence="8" type="ORF">COT88_01380</name>
</gene>
<dbReference type="Pfam" id="PF00861">
    <property type="entry name" value="Ribosomal_L18p"/>
    <property type="match status" value="1"/>
</dbReference>
<dbReference type="SUPFAM" id="SSF53137">
    <property type="entry name" value="Translational machinery components"/>
    <property type="match status" value="1"/>
</dbReference>
<comment type="subunit">
    <text evidence="7">Part of the 50S ribosomal subunit; part of the 5S rRNA/L5/L18/L25 subcomplex. Contacts the 5S and 23S rRNAs.</text>
</comment>
<keyword evidence="2 7" id="KW-0699">rRNA-binding</keyword>
<name>A0A2H0VJF7_9BACT</name>
<dbReference type="NCBIfam" id="TIGR00060">
    <property type="entry name" value="L18_bact"/>
    <property type="match status" value="1"/>
</dbReference>
<evidence type="ECO:0000313" key="8">
    <source>
        <dbReference type="EMBL" id="PIR98460.1"/>
    </source>
</evidence>
<dbReference type="InterPro" id="IPR004389">
    <property type="entry name" value="Ribosomal_uL18_bac-type"/>
</dbReference>
<dbReference type="InterPro" id="IPR057268">
    <property type="entry name" value="Ribosomal_L18"/>
</dbReference>
<dbReference type="InterPro" id="IPR005484">
    <property type="entry name" value="Ribosomal_uL18_bac/plant/anim"/>
</dbReference>
<dbReference type="GO" id="GO:0008097">
    <property type="term" value="F:5S rRNA binding"/>
    <property type="evidence" value="ECO:0007669"/>
    <property type="project" value="TreeGrafter"/>
</dbReference>
<evidence type="ECO:0000256" key="7">
    <source>
        <dbReference type="HAMAP-Rule" id="MF_01337"/>
    </source>
</evidence>
<evidence type="ECO:0000313" key="9">
    <source>
        <dbReference type="Proteomes" id="UP000230776"/>
    </source>
</evidence>
<dbReference type="GO" id="GO:0022625">
    <property type="term" value="C:cytosolic large ribosomal subunit"/>
    <property type="evidence" value="ECO:0007669"/>
    <property type="project" value="TreeGrafter"/>
</dbReference>
<dbReference type="PANTHER" id="PTHR12899:SF3">
    <property type="entry name" value="LARGE RIBOSOMAL SUBUNIT PROTEIN UL18M"/>
    <property type="match status" value="1"/>
</dbReference>
<keyword evidence="3 7" id="KW-0694">RNA-binding</keyword>
<dbReference type="Gene3D" id="3.30.420.100">
    <property type="match status" value="1"/>
</dbReference>
<keyword evidence="5 7" id="KW-0687">Ribonucleoprotein</keyword>
<evidence type="ECO:0000256" key="6">
    <source>
        <dbReference type="ARBA" id="ARBA00035197"/>
    </source>
</evidence>
<comment type="similarity">
    <text evidence="1 7">Belongs to the universal ribosomal protein uL18 family.</text>
</comment>
<dbReference type="GO" id="GO:0006412">
    <property type="term" value="P:translation"/>
    <property type="evidence" value="ECO:0007669"/>
    <property type="project" value="UniProtKB-UniRule"/>
</dbReference>
<keyword evidence="4 7" id="KW-0689">Ribosomal protein</keyword>
<comment type="caution">
    <text evidence="8">The sequence shown here is derived from an EMBL/GenBank/DDBJ whole genome shotgun (WGS) entry which is preliminary data.</text>
</comment>
<accession>A0A2H0VJF7</accession>
<evidence type="ECO:0000256" key="2">
    <source>
        <dbReference type="ARBA" id="ARBA00022730"/>
    </source>
</evidence>
<reference evidence="9" key="1">
    <citation type="submission" date="2017-09" db="EMBL/GenBank/DDBJ databases">
        <title>Depth-based differentiation of microbial function through sediment-hosted aquifers and enrichment of novel symbionts in the deep terrestrial subsurface.</title>
        <authorList>
            <person name="Probst A.J."/>
            <person name="Ladd B."/>
            <person name="Jarett J.K."/>
            <person name="Geller-Mcgrath D.E."/>
            <person name="Sieber C.M.K."/>
            <person name="Emerson J.B."/>
            <person name="Anantharaman K."/>
            <person name="Thomas B.C."/>
            <person name="Malmstrom R."/>
            <person name="Stieglmeier M."/>
            <person name="Klingl A."/>
            <person name="Woyke T."/>
            <person name="Ryan C.M."/>
            <person name="Banfield J.F."/>
        </authorList>
    </citation>
    <scope>NUCLEOTIDE SEQUENCE [LARGE SCALE GENOMIC DNA]</scope>
</reference>
<sequence length="115" mass="13079">MNREQKKTQLNRFLRSRRTRAKVMGTKERPRISVYKSNRSLEVQLIDDTEGKTLVHVKNDDSGTKSEQATKVGQELAKKALDAGVKKAIFDKRSYKYHGRVKAVAEAAREAGLDF</sequence>
<evidence type="ECO:0000256" key="5">
    <source>
        <dbReference type="ARBA" id="ARBA00023274"/>
    </source>
</evidence>
<protein>
    <recommendedName>
        <fullName evidence="6 7">Large ribosomal subunit protein uL18</fullName>
    </recommendedName>
</protein>
<evidence type="ECO:0000256" key="1">
    <source>
        <dbReference type="ARBA" id="ARBA00007116"/>
    </source>
</evidence>
<comment type="function">
    <text evidence="7">This is one of the proteins that bind and probably mediate the attachment of the 5S RNA into the large ribosomal subunit, where it forms part of the central protuberance.</text>
</comment>
<proteinExistence type="inferred from homology"/>
<dbReference type="HAMAP" id="MF_01337_B">
    <property type="entry name" value="Ribosomal_uL18_B"/>
    <property type="match status" value="1"/>
</dbReference>
<dbReference type="Proteomes" id="UP000230776">
    <property type="component" value="Unassembled WGS sequence"/>
</dbReference>
<dbReference type="GO" id="GO:0003735">
    <property type="term" value="F:structural constituent of ribosome"/>
    <property type="evidence" value="ECO:0007669"/>
    <property type="project" value="InterPro"/>
</dbReference>
<dbReference type="PANTHER" id="PTHR12899">
    <property type="entry name" value="39S RIBOSOMAL PROTEIN L18, MITOCHONDRIAL"/>
    <property type="match status" value="1"/>
</dbReference>